<gene>
    <name evidence="4" type="primary">rpl23</name>
</gene>
<comment type="similarity">
    <text evidence="1 4">Belongs to the universal ribosomal protein uL23 family.</text>
</comment>
<protein>
    <recommendedName>
        <fullName evidence="4">Large ribosomal subunit protein uL23</fullName>
    </recommendedName>
</protein>
<dbReference type="Pfam" id="PF00276">
    <property type="entry name" value="Ribosomal_L23"/>
    <property type="match status" value="1"/>
</dbReference>
<evidence type="ECO:0000256" key="4">
    <source>
        <dbReference type="HAMAP-Rule" id="MF_01369"/>
    </source>
</evidence>
<dbReference type="GO" id="GO:0005840">
    <property type="term" value="C:ribosome"/>
    <property type="evidence" value="ECO:0007669"/>
    <property type="project" value="UniProtKB-KW"/>
</dbReference>
<keyword evidence="3 4" id="KW-0687">Ribonucleoprotein</keyword>
<organism evidence="5">
    <name type="scientific">uncultured archaeon Rifle_16ft_4_minimus_37913</name>
    <dbReference type="NCBI Taxonomy" id="1665152"/>
    <lineage>
        <taxon>Archaea</taxon>
        <taxon>environmental samples</taxon>
    </lineage>
</organism>
<dbReference type="InterPro" id="IPR013025">
    <property type="entry name" value="Ribosomal_uL23-like"/>
</dbReference>
<comment type="subunit">
    <text evidence="4">Part of the 50S ribosomal subunit. Contacts protein L29.</text>
</comment>
<evidence type="ECO:0000313" key="5">
    <source>
        <dbReference type="EMBL" id="AKQ03270.1"/>
    </source>
</evidence>
<evidence type="ECO:0000256" key="2">
    <source>
        <dbReference type="ARBA" id="ARBA00022980"/>
    </source>
</evidence>
<dbReference type="InterPro" id="IPR012677">
    <property type="entry name" value="Nucleotide-bd_a/b_plait_sf"/>
</dbReference>
<dbReference type="SUPFAM" id="SSF54189">
    <property type="entry name" value="Ribosomal proteins S24e, L23 and L15e"/>
    <property type="match status" value="1"/>
</dbReference>
<dbReference type="EMBL" id="KT007010">
    <property type="protein sequence ID" value="AKQ03270.1"/>
    <property type="molecule type" value="Genomic_DNA"/>
</dbReference>
<reference evidence="5" key="1">
    <citation type="journal article" date="2015" name="ISME J.">
        <title>Aquifer environment selects for microbial species cohorts in sediment and groundwater.</title>
        <authorList>
            <person name="Hug L.A."/>
            <person name="Thomas B.C."/>
            <person name="Brown C.T."/>
            <person name="Frischkorn K.R."/>
            <person name="Williams K.H."/>
            <person name="Tringe S.G."/>
            <person name="Banfield J.F."/>
        </authorList>
    </citation>
    <scope>NUCLEOTIDE SEQUENCE</scope>
</reference>
<sequence length="82" mass="9423">MNLQLRPIVTEKAVMLIESQNTLTFKTDKKTDKAGIKKEIESLFGVKVEKVRVLIRGNHKYFYVKLKKEFPAIDVATKIGMI</sequence>
<dbReference type="Gene3D" id="3.30.70.330">
    <property type="match status" value="1"/>
</dbReference>
<dbReference type="AlphaFoldDB" id="A0A0H4T905"/>
<keyword evidence="4" id="KW-0694">RNA-binding</keyword>
<proteinExistence type="inferred from homology"/>
<dbReference type="GO" id="GO:1990904">
    <property type="term" value="C:ribonucleoprotein complex"/>
    <property type="evidence" value="ECO:0007669"/>
    <property type="project" value="UniProtKB-KW"/>
</dbReference>
<comment type="function">
    <text evidence="4">Binds to 23S rRNA. One of the proteins that surrounds the polypeptide exit tunnel on the outside of the ribosome.</text>
</comment>
<accession>A0A0H4T905</accession>
<evidence type="ECO:0000256" key="1">
    <source>
        <dbReference type="ARBA" id="ARBA00006700"/>
    </source>
</evidence>
<keyword evidence="4" id="KW-0699">rRNA-binding</keyword>
<evidence type="ECO:0000256" key="3">
    <source>
        <dbReference type="ARBA" id="ARBA00023274"/>
    </source>
</evidence>
<dbReference type="GO" id="GO:0003735">
    <property type="term" value="F:structural constituent of ribosome"/>
    <property type="evidence" value="ECO:0007669"/>
    <property type="project" value="InterPro"/>
</dbReference>
<dbReference type="GO" id="GO:0019843">
    <property type="term" value="F:rRNA binding"/>
    <property type="evidence" value="ECO:0007669"/>
    <property type="project" value="UniProtKB-UniRule"/>
</dbReference>
<keyword evidence="2 4" id="KW-0689">Ribosomal protein</keyword>
<name>A0A0H4T905_9ARCH</name>
<dbReference type="HAMAP" id="MF_01369_A">
    <property type="entry name" value="Ribosomal_uL23_A"/>
    <property type="match status" value="1"/>
</dbReference>
<dbReference type="InterPro" id="IPR012678">
    <property type="entry name" value="Ribosomal_uL23/eL15/eS24_sf"/>
</dbReference>
<dbReference type="GO" id="GO:0006412">
    <property type="term" value="P:translation"/>
    <property type="evidence" value="ECO:0007669"/>
    <property type="project" value="UniProtKB-UniRule"/>
</dbReference>
<dbReference type="PANTHER" id="PTHR11620">
    <property type="entry name" value="60S RIBOSOMAL PROTEIN L23A"/>
    <property type="match status" value="1"/>
</dbReference>